<proteinExistence type="inferred from homology"/>
<feature type="transmembrane region" description="Helical" evidence="9">
    <location>
        <begin position="113"/>
        <end position="134"/>
    </location>
</feature>
<reference evidence="12" key="1">
    <citation type="journal article" date="2014" name="Stand. Genomic Sci.">
        <title>Genome sequence of the exopolysaccharide-producing Salipiger mucosus type strain (DSM 16094(T)), a moderately halophilic member of the Roseobacter clade.</title>
        <authorList>
            <person name="Riedel T."/>
            <person name="Spring S."/>
            <person name="Fiebig A."/>
            <person name="Petersen J."/>
            <person name="Kyrpides N.C."/>
            <person name="Goker M."/>
            <person name="Klenk H.P."/>
        </authorList>
    </citation>
    <scope>NUCLEOTIDE SEQUENCE [LARGE SCALE GENOMIC DNA]</scope>
    <source>
        <strain evidence="12">DSM 16094</strain>
    </source>
</reference>
<evidence type="ECO:0000256" key="5">
    <source>
        <dbReference type="ARBA" id="ARBA00022692"/>
    </source>
</evidence>
<gene>
    <name evidence="11" type="ORF">Salmuc_04691</name>
</gene>
<comment type="function">
    <text evidence="9">Part of the tripartite ATP-independent periplasmic (TRAP) transport system.</text>
</comment>
<dbReference type="Pfam" id="PF04290">
    <property type="entry name" value="DctQ"/>
    <property type="match status" value="1"/>
</dbReference>
<keyword evidence="2 9" id="KW-0813">Transport</keyword>
<evidence type="ECO:0000256" key="2">
    <source>
        <dbReference type="ARBA" id="ARBA00022448"/>
    </source>
</evidence>
<evidence type="ECO:0000313" key="12">
    <source>
        <dbReference type="Proteomes" id="UP000015347"/>
    </source>
</evidence>
<comment type="caution">
    <text evidence="11">The sequence shown here is derived from an EMBL/GenBank/DDBJ whole genome shotgun (WGS) entry which is preliminary data.</text>
</comment>
<evidence type="ECO:0000259" key="10">
    <source>
        <dbReference type="Pfam" id="PF04290"/>
    </source>
</evidence>
<organism evidence="11 12">
    <name type="scientific">Salipiger mucosus DSM 16094</name>
    <dbReference type="NCBI Taxonomy" id="1123237"/>
    <lineage>
        <taxon>Bacteria</taxon>
        <taxon>Pseudomonadati</taxon>
        <taxon>Pseudomonadota</taxon>
        <taxon>Alphaproteobacteria</taxon>
        <taxon>Rhodobacterales</taxon>
        <taxon>Roseobacteraceae</taxon>
        <taxon>Salipiger</taxon>
    </lineage>
</organism>
<evidence type="ECO:0000313" key="11">
    <source>
        <dbReference type="EMBL" id="EPX76805.1"/>
    </source>
</evidence>
<comment type="similarity">
    <text evidence="8 9">Belongs to the TRAP transporter small permease family.</text>
</comment>
<dbReference type="STRING" id="1123237.Salmuc_04691"/>
<sequence length="147" mass="16160">MATLAFVGFFAAILAQIAYRYLGISLVFSEELARLLNVWVVFLGLIAVTVRHDHIRVDLLDRTFGNSPATTFLYRVQLLLTALFLASVTWGAFHLTTSNWAYPLATLPIPRGAIFLAPCLGAGFGVMVSVLKLFEPVPALGEFEEVE</sequence>
<keyword evidence="5 9" id="KW-0812">Transmembrane</keyword>
<evidence type="ECO:0000256" key="1">
    <source>
        <dbReference type="ARBA" id="ARBA00004429"/>
    </source>
</evidence>
<accession>S9RFB8</accession>
<evidence type="ECO:0000256" key="4">
    <source>
        <dbReference type="ARBA" id="ARBA00022519"/>
    </source>
</evidence>
<evidence type="ECO:0000256" key="7">
    <source>
        <dbReference type="ARBA" id="ARBA00023136"/>
    </source>
</evidence>
<keyword evidence="7 9" id="KW-0472">Membrane</keyword>
<keyword evidence="4 9" id="KW-0997">Cell inner membrane</keyword>
<dbReference type="GO" id="GO:0015740">
    <property type="term" value="P:C4-dicarboxylate transport"/>
    <property type="evidence" value="ECO:0007669"/>
    <property type="project" value="TreeGrafter"/>
</dbReference>
<evidence type="ECO:0000256" key="3">
    <source>
        <dbReference type="ARBA" id="ARBA00022475"/>
    </source>
</evidence>
<dbReference type="InterPro" id="IPR007387">
    <property type="entry name" value="TRAP_DctQ"/>
</dbReference>
<feature type="domain" description="Tripartite ATP-independent periplasmic transporters DctQ component" evidence="10">
    <location>
        <begin position="10"/>
        <end position="136"/>
    </location>
</feature>
<comment type="subcellular location">
    <subcellularLocation>
        <location evidence="1 9">Cell inner membrane</location>
        <topology evidence="1 9">Multi-pass membrane protein</topology>
    </subcellularLocation>
</comment>
<name>S9RFB8_9RHOB</name>
<dbReference type="GO" id="GO:0022857">
    <property type="term" value="F:transmembrane transporter activity"/>
    <property type="evidence" value="ECO:0007669"/>
    <property type="project" value="UniProtKB-UniRule"/>
</dbReference>
<comment type="caution">
    <text evidence="9">Lacks conserved residue(s) required for the propagation of feature annotation.</text>
</comment>
<dbReference type="GO" id="GO:0005886">
    <property type="term" value="C:plasma membrane"/>
    <property type="evidence" value="ECO:0007669"/>
    <property type="project" value="UniProtKB-SubCell"/>
</dbReference>
<evidence type="ECO:0000256" key="6">
    <source>
        <dbReference type="ARBA" id="ARBA00022989"/>
    </source>
</evidence>
<dbReference type="PANTHER" id="PTHR35011">
    <property type="entry name" value="2,3-DIKETO-L-GULONATE TRAP TRANSPORTER SMALL PERMEASE PROTEIN YIAM"/>
    <property type="match status" value="1"/>
</dbReference>
<keyword evidence="3" id="KW-1003">Cell membrane</keyword>
<evidence type="ECO:0000256" key="9">
    <source>
        <dbReference type="RuleBase" id="RU369079"/>
    </source>
</evidence>
<dbReference type="AlphaFoldDB" id="S9RFB8"/>
<evidence type="ECO:0000256" key="8">
    <source>
        <dbReference type="ARBA" id="ARBA00038436"/>
    </source>
</evidence>
<feature type="transmembrane region" description="Helical" evidence="9">
    <location>
        <begin position="36"/>
        <end position="52"/>
    </location>
</feature>
<feature type="transmembrane region" description="Helical" evidence="9">
    <location>
        <begin position="72"/>
        <end position="93"/>
    </location>
</feature>
<dbReference type="eggNOG" id="COG3090">
    <property type="taxonomic scope" value="Bacteria"/>
</dbReference>
<dbReference type="InterPro" id="IPR055348">
    <property type="entry name" value="DctQ"/>
</dbReference>
<keyword evidence="12" id="KW-1185">Reference proteome</keyword>
<keyword evidence="6 9" id="KW-1133">Transmembrane helix</keyword>
<dbReference type="HOGENOM" id="CLU_086356_9_2_5"/>
<dbReference type="Proteomes" id="UP000015347">
    <property type="component" value="Unassembled WGS sequence"/>
</dbReference>
<dbReference type="EMBL" id="APVH01000043">
    <property type="protein sequence ID" value="EPX76805.1"/>
    <property type="molecule type" value="Genomic_DNA"/>
</dbReference>
<protein>
    <recommendedName>
        <fullName evidence="9">TRAP transporter small permease protein</fullName>
    </recommendedName>
</protein>
<dbReference type="PANTHER" id="PTHR35011:SF2">
    <property type="entry name" value="2,3-DIKETO-L-GULONATE TRAP TRANSPORTER SMALL PERMEASE PROTEIN YIAM"/>
    <property type="match status" value="1"/>
</dbReference>
<comment type="subunit">
    <text evidence="9">The complex comprises the extracytoplasmic solute receptor protein and the two transmembrane proteins.</text>
</comment>